<reference evidence="1" key="1">
    <citation type="submission" date="2020-03" db="EMBL/GenBank/DDBJ databases">
        <title>Phycicoccus flavus sp. nov., a novel endophytic actinobacterium isolated from branch of Kandelia candel.</title>
        <authorList>
            <person name="Tuo L."/>
        </authorList>
    </citation>
    <scope>NUCLEOTIDE SEQUENCE</scope>
    <source>
        <strain evidence="1">CMS6Z-2</strain>
    </source>
</reference>
<sequence>MTERSTLADRIAVTVRDVPGVSALHAGALGEAVTLLPGRRVPGVRVGDDAVEVHLAVSDSRPVRETADAVRTAVTTLTDLPVTVVVEDLADDVPTA</sequence>
<gene>
    <name evidence="1" type="ORF">EPD83_019065</name>
</gene>
<dbReference type="EMBL" id="SAYU02000101">
    <property type="protein sequence ID" value="NHA70137.1"/>
    <property type="molecule type" value="Genomic_DNA"/>
</dbReference>
<name>A0A8T6R815_9MICO</name>
<evidence type="ECO:0000313" key="1">
    <source>
        <dbReference type="EMBL" id="NHA70137.1"/>
    </source>
</evidence>
<evidence type="ECO:0008006" key="3">
    <source>
        <dbReference type="Google" id="ProtNLM"/>
    </source>
</evidence>
<dbReference type="RefSeq" id="WP_165567006.1">
    <property type="nucleotide sequence ID" value="NZ_SAYU02000101.1"/>
</dbReference>
<comment type="caution">
    <text evidence="1">The sequence shown here is derived from an EMBL/GenBank/DDBJ whole genome shotgun (WGS) entry which is preliminary data.</text>
</comment>
<dbReference type="Proteomes" id="UP000287866">
    <property type="component" value="Unassembled WGS sequence"/>
</dbReference>
<keyword evidence="2" id="KW-1185">Reference proteome</keyword>
<organism evidence="1 2">
    <name type="scientific">Phycicoccus flavus</name>
    <dbReference type="NCBI Taxonomy" id="2502783"/>
    <lineage>
        <taxon>Bacteria</taxon>
        <taxon>Bacillati</taxon>
        <taxon>Actinomycetota</taxon>
        <taxon>Actinomycetes</taxon>
        <taxon>Micrococcales</taxon>
        <taxon>Intrasporangiaceae</taxon>
        <taxon>Phycicoccus</taxon>
    </lineage>
</organism>
<proteinExistence type="predicted"/>
<protein>
    <recommendedName>
        <fullName evidence="3">Asp23/Gls24 family envelope stress response protein</fullName>
    </recommendedName>
</protein>
<dbReference type="AlphaFoldDB" id="A0A8T6R815"/>
<accession>A0A8T6R815</accession>
<evidence type="ECO:0000313" key="2">
    <source>
        <dbReference type="Proteomes" id="UP000287866"/>
    </source>
</evidence>